<keyword evidence="4" id="KW-0862">Zinc</keyword>
<keyword evidence="3 5" id="KW-0863">Zinc-finger</keyword>
<dbReference type="EMBL" id="CAJOBO010002549">
    <property type="protein sequence ID" value="CAF4456924.1"/>
    <property type="molecule type" value="Genomic_DNA"/>
</dbReference>
<evidence type="ECO:0000256" key="5">
    <source>
        <dbReference type="PROSITE-ProRule" id="PRU00042"/>
    </source>
</evidence>
<name>A0A820SVF5_9BILA</name>
<feature type="domain" description="C2H2-type" evidence="7">
    <location>
        <begin position="360"/>
        <end position="387"/>
    </location>
</feature>
<dbReference type="PANTHER" id="PTHR24409:SF295">
    <property type="entry name" value="AZ2-RELATED"/>
    <property type="match status" value="1"/>
</dbReference>
<dbReference type="GO" id="GO:0000981">
    <property type="term" value="F:DNA-binding transcription factor activity, RNA polymerase II-specific"/>
    <property type="evidence" value="ECO:0007669"/>
    <property type="project" value="TreeGrafter"/>
</dbReference>
<dbReference type="Gene3D" id="2.170.190.11">
    <property type="entry name" value="Molybdopterin biosynthesis moea protein, domain 3"/>
    <property type="match status" value="1"/>
</dbReference>
<evidence type="ECO:0000313" key="8">
    <source>
        <dbReference type="EMBL" id="CAF4456924.1"/>
    </source>
</evidence>
<dbReference type="InterPro" id="IPR013087">
    <property type="entry name" value="Znf_C2H2_type"/>
</dbReference>
<evidence type="ECO:0000256" key="2">
    <source>
        <dbReference type="ARBA" id="ARBA00022737"/>
    </source>
</evidence>
<dbReference type="GO" id="GO:0000977">
    <property type="term" value="F:RNA polymerase II transcription regulatory region sequence-specific DNA binding"/>
    <property type="evidence" value="ECO:0007669"/>
    <property type="project" value="TreeGrafter"/>
</dbReference>
<dbReference type="SUPFAM" id="SSF57667">
    <property type="entry name" value="beta-beta-alpha zinc fingers"/>
    <property type="match status" value="1"/>
</dbReference>
<evidence type="ECO:0000256" key="1">
    <source>
        <dbReference type="ARBA" id="ARBA00022723"/>
    </source>
</evidence>
<comment type="caution">
    <text evidence="8">The sequence shown here is derived from an EMBL/GenBank/DDBJ whole genome shotgun (WGS) entry which is preliminary data.</text>
</comment>
<dbReference type="InterPro" id="IPR036236">
    <property type="entry name" value="Znf_C2H2_sf"/>
</dbReference>
<gene>
    <name evidence="8" type="ORF">HFQ381_LOCUS24329</name>
</gene>
<keyword evidence="1" id="KW-0479">Metal-binding</keyword>
<dbReference type="PROSITE" id="PS50157">
    <property type="entry name" value="ZINC_FINGER_C2H2_2"/>
    <property type="match status" value="2"/>
</dbReference>
<evidence type="ECO:0000259" key="7">
    <source>
        <dbReference type="PROSITE" id="PS50157"/>
    </source>
</evidence>
<dbReference type="GO" id="GO:0005634">
    <property type="term" value="C:nucleus"/>
    <property type="evidence" value="ECO:0007669"/>
    <property type="project" value="TreeGrafter"/>
</dbReference>
<feature type="region of interest" description="Disordered" evidence="6">
    <location>
        <begin position="36"/>
        <end position="69"/>
    </location>
</feature>
<dbReference type="SMART" id="SM00355">
    <property type="entry name" value="ZnF_C2H2"/>
    <property type="match status" value="14"/>
</dbReference>
<reference evidence="8" key="1">
    <citation type="submission" date="2021-02" db="EMBL/GenBank/DDBJ databases">
        <authorList>
            <person name="Nowell W R."/>
        </authorList>
    </citation>
    <scope>NUCLEOTIDE SEQUENCE</scope>
</reference>
<sequence>MMIDNSIDTERTAFICPECSFNGTSLPELISHLNEAHGEETASKSEAPPKNVLLSSTEKRSRRKPAFSHQIISQAPRQSLPLFKQSNVDPGSIHFWNRVITTDKNDRRFTETNVIRDENFSHSNLSPQRPIAPKLTNSPIKPITSTADLPSTSNFSSTIQPIQKNFQCRICHLTYKNFHDCTAHIRRKHEINHIQAGRYVGKLDTNVSLPPSATGHYKIRLKVKSLPPPPPPKTTIDNFTKTYQCKYCSYTTPWLKHISQHEMQLHKNYSSFTQDDVIHNNNNNNNNNSIDNDNGLSALLIDNVQSYGEVLPNGNDEMIVIEEDIDDDEDDALWKYQQEINNLSESAPNRISFSKSFKKFQCPHCEHSSPTLTKLKLHIATHINIKPFMCSICGWRANLRWYIQCHAKKRHPNQNFEVLQLSHEEAEQTINAYMRERAFDTKLHSRHDSKHQYQCSLCQFRSNHPRFIEQHIEANHTKTIKTNNNHSNGIQTETNSQSLTNPANVVYQKFSSHPNFNPNRLYYCSLCYRGYRWRYDVKRHHKTMHETAADELSKNRNFHYLEYVPHLDSLISATMSSINNQVRHENEVAGDNDDGDDDDNDDDDDLKISIADARTVDVTDDEAAALLMLEPHKSDTNPIVVDDDHPEDSVIIFEDDRIDKSISSTPKSSSRPSFKPYRCPYCFYRTNWRTDCLRHIRARHKIEPNINGYYEMSSDEAEKSFNEYERTYGFVVSKKVLARFTDFHQIKWEDLKKSIWEKIKDKTGFEQCIYDRLRPDIYKSIKPTEISITTLPPPVATTATTQSLPLPPPLIVTIPNKLSLMKPKRMFTCMDCAFHSYKIHELDKHMCSKIQKSQQGKSHGKFVASLYECMKCSYRTVNKNYMQQHIYLHRLKSTQKNVFYYCLSCGYNHQCRTKIVVHMAKSHPKKNSSNNITPCHYEDNADFSIRQTMLRRSFIEQQLQKPRTFYCAYCPHISTNILEYDHHRSCHKEKQLNSYKCQHCSFSSNSLLYTNQHALIHSKEARLVLSDSDMKNLKQLPVSTIYKEILGKSNRYNCPFCTRFTSSYSSAVLHHIKKTHAGNSNQFHGNLIFGSDMAKEILLLGETKYDFEVLTVLGVFIMAYFLINPSRYAHKPERLMSAELKARHHIYAKGDELDYYKESFWSNTDNGCEVINNCSHDYAFETNTSLVEGQCVVINTVAKLPDAANAATQIEDVQVHERYPTKKSALEEKSIRIISKCSLNQDIRDIGDNV</sequence>
<accession>A0A820SVF5</accession>
<dbReference type="AlphaFoldDB" id="A0A820SVF5"/>
<evidence type="ECO:0000256" key="4">
    <source>
        <dbReference type="ARBA" id="ARBA00022833"/>
    </source>
</evidence>
<evidence type="ECO:0000313" key="9">
    <source>
        <dbReference type="Proteomes" id="UP000663851"/>
    </source>
</evidence>
<evidence type="ECO:0000256" key="6">
    <source>
        <dbReference type="SAM" id="MobiDB-lite"/>
    </source>
</evidence>
<dbReference type="Proteomes" id="UP000663851">
    <property type="component" value="Unassembled WGS sequence"/>
</dbReference>
<evidence type="ECO:0000256" key="3">
    <source>
        <dbReference type="ARBA" id="ARBA00022771"/>
    </source>
</evidence>
<dbReference type="GO" id="GO:0008270">
    <property type="term" value="F:zinc ion binding"/>
    <property type="evidence" value="ECO:0007669"/>
    <property type="project" value="UniProtKB-KW"/>
</dbReference>
<keyword evidence="2" id="KW-0677">Repeat</keyword>
<feature type="domain" description="C2H2-type" evidence="7">
    <location>
        <begin position="522"/>
        <end position="550"/>
    </location>
</feature>
<dbReference type="PANTHER" id="PTHR24409">
    <property type="entry name" value="ZINC FINGER PROTEIN 142"/>
    <property type="match status" value="1"/>
</dbReference>
<protein>
    <recommendedName>
        <fullName evidence="7">C2H2-type domain-containing protein</fullName>
    </recommendedName>
</protein>
<feature type="compositionally biased region" description="Acidic residues" evidence="6">
    <location>
        <begin position="588"/>
        <end position="605"/>
    </location>
</feature>
<feature type="region of interest" description="Disordered" evidence="6">
    <location>
        <begin position="586"/>
        <end position="605"/>
    </location>
</feature>
<dbReference type="Gene3D" id="3.30.160.60">
    <property type="entry name" value="Classic Zinc Finger"/>
    <property type="match status" value="1"/>
</dbReference>
<dbReference type="PROSITE" id="PS00028">
    <property type="entry name" value="ZINC_FINGER_C2H2_1"/>
    <property type="match status" value="2"/>
</dbReference>
<proteinExistence type="predicted"/>
<organism evidence="8 9">
    <name type="scientific">Rotaria socialis</name>
    <dbReference type="NCBI Taxonomy" id="392032"/>
    <lineage>
        <taxon>Eukaryota</taxon>
        <taxon>Metazoa</taxon>
        <taxon>Spiralia</taxon>
        <taxon>Gnathifera</taxon>
        <taxon>Rotifera</taxon>
        <taxon>Eurotatoria</taxon>
        <taxon>Bdelloidea</taxon>
        <taxon>Philodinida</taxon>
        <taxon>Philodinidae</taxon>
        <taxon>Rotaria</taxon>
    </lineage>
</organism>